<dbReference type="EMBL" id="BFEA01000414">
    <property type="protein sequence ID" value="GBG82675.1"/>
    <property type="molecule type" value="Genomic_DNA"/>
</dbReference>
<dbReference type="AlphaFoldDB" id="A0A388LKB6"/>
<evidence type="ECO:0000256" key="1">
    <source>
        <dbReference type="ARBA" id="ARBA00012386"/>
    </source>
</evidence>
<evidence type="ECO:0000256" key="6">
    <source>
        <dbReference type="SAM" id="MobiDB-lite"/>
    </source>
</evidence>
<feature type="region of interest" description="Disordered" evidence="6">
    <location>
        <begin position="418"/>
        <end position="479"/>
    </location>
</feature>
<dbReference type="OrthoDB" id="408541at2759"/>
<sequence length="814" mass="89562">MCAENDIKILYANCFGVSIGQLIDGRDCSAEAMLHVSEFLQPLATSRSLSIATNQSLLCRKLSTRPGQELRLPVQDGAETSGNVQRAEREDVFRRRLEEDRSRETAGSHCNPLSCPCCSSSSRSTAFLSKHATLGGARQRRLRMQRALRKLFPPARGHFCKTRSQKIGRRDWQNAFFSWPSDVCSRFSYSLSDGCKDFLLRSRTDGRAEDLLRTRRSRLRQQNRFTAEPAVVGSLHDSCGRQFPRIGRQQRTSAVAMGGRLLDGAGVGGGATSPRESHTMSLSVVCRASCTLSATRDCHRAAMSTDTLRLLPDEEEEEEQTVGCTSGAATAVEESYTPFAPSRNDRECSMGTEEEVPSKRGGMGRTGTVLPDEASAMVYRNRLGYQPYDPSAAVWRNIPESIRSIAEKLAAMEKARASAGGNGDSAHAVAAGSGDGVGDVDDDDEDSEFDSDDGGMSHGGRARGKRRRGGSKTKLEEEKALRQQAIDEIEPERRRQFFAARQIAGRTLGTVGYLCDDCWLPMDVCICGQLQSSQLWEGIHFWVYMHAKDFRRKNNTGKLLWQVFGPRAATLCLCGIPEHEDRMWREFAEAGCGSVYALFPLRGDGRSTYTVQQITGDCRRQSYGQCEELSGGPEEMEDSRTSDATTAATGTREEEEGKEERRSVIGVSPTADCGRGDQSAQSAKGRDSNVLHFVLLDGTWNNSKAMLRRLLTRSATEWPGEEMKCISLSPTVPSVMHGLRPQPSLERSCTAAAAANLLRELDASDTLSSFQLSHSADAIDQAVKVLLDALSERRERHGKPALRLGLNRQMGFQS</sequence>
<keyword evidence="9" id="KW-1185">Reference proteome</keyword>
<feature type="region of interest" description="Disordered" evidence="6">
    <location>
        <begin position="339"/>
        <end position="369"/>
    </location>
</feature>
<organism evidence="8 9">
    <name type="scientific">Chara braunii</name>
    <name type="common">Braun's stonewort</name>
    <dbReference type="NCBI Taxonomy" id="69332"/>
    <lineage>
        <taxon>Eukaryota</taxon>
        <taxon>Viridiplantae</taxon>
        <taxon>Streptophyta</taxon>
        <taxon>Charophyceae</taxon>
        <taxon>Charales</taxon>
        <taxon>Characeae</taxon>
        <taxon>Chara</taxon>
    </lineage>
</organism>
<feature type="region of interest" description="Disordered" evidence="6">
    <location>
        <begin position="626"/>
        <end position="684"/>
    </location>
</feature>
<evidence type="ECO:0000256" key="5">
    <source>
        <dbReference type="ARBA" id="ARBA00048718"/>
    </source>
</evidence>
<dbReference type="Proteomes" id="UP000265515">
    <property type="component" value="Unassembled WGS sequence"/>
</dbReference>
<reference evidence="8 9" key="1">
    <citation type="journal article" date="2018" name="Cell">
        <title>The Chara Genome: Secondary Complexity and Implications for Plant Terrestrialization.</title>
        <authorList>
            <person name="Nishiyama T."/>
            <person name="Sakayama H."/>
            <person name="Vries J.D."/>
            <person name="Buschmann H."/>
            <person name="Saint-Marcoux D."/>
            <person name="Ullrich K.K."/>
            <person name="Haas F.B."/>
            <person name="Vanderstraeten L."/>
            <person name="Becker D."/>
            <person name="Lang D."/>
            <person name="Vosolsobe S."/>
            <person name="Rombauts S."/>
            <person name="Wilhelmsson P.K.I."/>
            <person name="Janitza P."/>
            <person name="Kern R."/>
            <person name="Heyl A."/>
            <person name="Rumpler F."/>
            <person name="Villalobos L.I.A.C."/>
            <person name="Clay J.M."/>
            <person name="Skokan R."/>
            <person name="Toyoda A."/>
            <person name="Suzuki Y."/>
            <person name="Kagoshima H."/>
            <person name="Schijlen E."/>
            <person name="Tajeshwar N."/>
            <person name="Catarino B."/>
            <person name="Hetherington A.J."/>
            <person name="Saltykova A."/>
            <person name="Bonnot C."/>
            <person name="Breuninger H."/>
            <person name="Symeonidi A."/>
            <person name="Radhakrishnan G.V."/>
            <person name="Van Nieuwerburgh F."/>
            <person name="Deforce D."/>
            <person name="Chang C."/>
            <person name="Karol K.G."/>
            <person name="Hedrich R."/>
            <person name="Ulvskov P."/>
            <person name="Glockner G."/>
            <person name="Delwiche C.F."/>
            <person name="Petrasek J."/>
            <person name="Van de Peer Y."/>
            <person name="Friml J."/>
            <person name="Beilby M."/>
            <person name="Dolan L."/>
            <person name="Kohara Y."/>
            <person name="Sugano S."/>
            <person name="Fujiyama A."/>
            <person name="Delaux P.-M."/>
            <person name="Quint M."/>
            <person name="TheiBen G."/>
            <person name="Hagemann M."/>
            <person name="Harholt J."/>
            <person name="Dunand C."/>
            <person name="Zachgo S."/>
            <person name="Langdale J."/>
            <person name="Maumus F."/>
            <person name="Straeten D.V.D."/>
            <person name="Gould S.B."/>
            <person name="Rensing S.A."/>
        </authorList>
    </citation>
    <scope>NUCLEOTIDE SEQUENCE [LARGE SCALE GENOMIC DNA]</scope>
    <source>
        <strain evidence="8 9">S276</strain>
    </source>
</reference>
<gene>
    <name evidence="8" type="ORF">CBR_g35040</name>
</gene>
<evidence type="ECO:0000256" key="4">
    <source>
        <dbReference type="ARBA" id="ARBA00022694"/>
    </source>
</evidence>
<dbReference type="EC" id="2.5.1.25" evidence="1"/>
<dbReference type="GO" id="GO:0008033">
    <property type="term" value="P:tRNA processing"/>
    <property type="evidence" value="ECO:0007669"/>
    <property type="project" value="UniProtKB-KW"/>
</dbReference>
<evidence type="ECO:0000256" key="2">
    <source>
        <dbReference type="ARBA" id="ARBA00022679"/>
    </source>
</evidence>
<dbReference type="GO" id="GO:0016432">
    <property type="term" value="F:tRNA-uridine aminocarboxypropyltransferase activity"/>
    <property type="evidence" value="ECO:0007669"/>
    <property type="project" value="UniProtKB-EC"/>
</dbReference>
<dbReference type="Pfam" id="PF03942">
    <property type="entry name" value="DTW"/>
    <property type="match status" value="1"/>
</dbReference>
<evidence type="ECO:0000313" key="8">
    <source>
        <dbReference type="EMBL" id="GBG82675.1"/>
    </source>
</evidence>
<dbReference type="InterPro" id="IPR039262">
    <property type="entry name" value="DTWD2/TAPT"/>
</dbReference>
<dbReference type="Gramene" id="GBG82675">
    <property type="protein sequence ID" value="GBG82675"/>
    <property type="gene ID" value="CBR_g35040"/>
</dbReference>
<feature type="compositionally biased region" description="Basic residues" evidence="6">
    <location>
        <begin position="460"/>
        <end position="471"/>
    </location>
</feature>
<feature type="compositionally biased region" description="Acidic residues" evidence="6">
    <location>
        <begin position="438"/>
        <end position="453"/>
    </location>
</feature>
<accession>A0A388LKB6</accession>
<dbReference type="SMART" id="SM01144">
    <property type="entry name" value="DTW"/>
    <property type="match status" value="1"/>
</dbReference>
<dbReference type="InterPro" id="IPR005636">
    <property type="entry name" value="DTW"/>
</dbReference>
<feature type="domain" description="DTW" evidence="7">
    <location>
        <begin position="511"/>
        <end position="799"/>
    </location>
</feature>
<protein>
    <recommendedName>
        <fullName evidence="1">tRNA-uridine aminocarboxypropyltransferase</fullName>
        <ecNumber evidence="1">2.5.1.25</ecNumber>
    </recommendedName>
</protein>
<keyword evidence="4" id="KW-0819">tRNA processing</keyword>
<keyword evidence="2" id="KW-0808">Transferase</keyword>
<name>A0A388LKB6_CHABU</name>
<evidence type="ECO:0000256" key="3">
    <source>
        <dbReference type="ARBA" id="ARBA00022691"/>
    </source>
</evidence>
<dbReference type="PANTHER" id="PTHR21392">
    <property type="entry name" value="TRNA-URIDINE AMINOCARBOXYPROPYLTRANSFERASE 2"/>
    <property type="match status" value="1"/>
</dbReference>
<dbReference type="PANTHER" id="PTHR21392:SF4">
    <property type="entry name" value="TRNA-URIDINE AMINOCARBOXYPROPYLTRANSFERASE"/>
    <property type="match status" value="1"/>
</dbReference>
<evidence type="ECO:0000259" key="7">
    <source>
        <dbReference type="SMART" id="SM01144"/>
    </source>
</evidence>
<evidence type="ECO:0000313" key="9">
    <source>
        <dbReference type="Proteomes" id="UP000265515"/>
    </source>
</evidence>
<comment type="caution">
    <text evidence="8">The sequence shown here is derived from an EMBL/GenBank/DDBJ whole genome shotgun (WGS) entry which is preliminary data.</text>
</comment>
<comment type="catalytic activity">
    <reaction evidence="5">
        <text>a uridine in tRNA + S-adenosyl-L-methionine = a 3-[(3S)-3-amino-3-carboxypropyl]uridine in tRNA + S-methyl-5'-thioadenosine + H(+)</text>
        <dbReference type="Rhea" id="RHEA:62432"/>
        <dbReference type="Rhea" id="RHEA-COMP:13339"/>
        <dbReference type="Rhea" id="RHEA-COMP:16092"/>
        <dbReference type="ChEBI" id="CHEBI:15378"/>
        <dbReference type="ChEBI" id="CHEBI:17509"/>
        <dbReference type="ChEBI" id="CHEBI:59789"/>
        <dbReference type="ChEBI" id="CHEBI:65315"/>
        <dbReference type="ChEBI" id="CHEBI:82930"/>
        <dbReference type="EC" id="2.5.1.25"/>
    </reaction>
</comment>
<proteinExistence type="predicted"/>
<keyword evidence="3" id="KW-0949">S-adenosyl-L-methionine</keyword>